<evidence type="ECO:0000256" key="1">
    <source>
        <dbReference type="ARBA" id="ARBA00004651"/>
    </source>
</evidence>
<dbReference type="InterPro" id="IPR007353">
    <property type="entry name" value="DUF421"/>
</dbReference>
<dbReference type="PANTHER" id="PTHR34582">
    <property type="entry name" value="UPF0702 TRANSMEMBRANE PROTEIN YCAP"/>
    <property type="match status" value="1"/>
</dbReference>
<feature type="transmembrane region" description="Helical" evidence="7">
    <location>
        <begin position="6"/>
        <end position="27"/>
    </location>
</feature>
<dbReference type="PANTHER" id="PTHR34582:SF6">
    <property type="entry name" value="UPF0702 TRANSMEMBRANE PROTEIN YCAP"/>
    <property type="match status" value="1"/>
</dbReference>
<evidence type="ECO:0000256" key="5">
    <source>
        <dbReference type="ARBA" id="ARBA00022989"/>
    </source>
</evidence>
<evidence type="ECO:0008006" key="11">
    <source>
        <dbReference type="Google" id="ProtNLM"/>
    </source>
</evidence>
<dbReference type="Gene3D" id="3.30.240.20">
    <property type="entry name" value="bsu07140 like domains"/>
    <property type="match status" value="1"/>
</dbReference>
<dbReference type="EMBL" id="CADCUG010000118">
    <property type="protein sequence ID" value="CAA9346947.1"/>
    <property type="molecule type" value="Genomic_DNA"/>
</dbReference>
<dbReference type="InterPro" id="IPR048454">
    <property type="entry name" value="YetF_N"/>
</dbReference>
<dbReference type="Pfam" id="PF04239">
    <property type="entry name" value="DUF421"/>
    <property type="match status" value="1"/>
</dbReference>
<evidence type="ECO:0000259" key="9">
    <source>
        <dbReference type="Pfam" id="PF20730"/>
    </source>
</evidence>
<keyword evidence="6 7" id="KW-0472">Membrane</keyword>
<evidence type="ECO:0000259" key="8">
    <source>
        <dbReference type="Pfam" id="PF04239"/>
    </source>
</evidence>
<organism evidence="10">
    <name type="scientific">uncultured Nocardioidaceae bacterium</name>
    <dbReference type="NCBI Taxonomy" id="253824"/>
    <lineage>
        <taxon>Bacteria</taxon>
        <taxon>Bacillati</taxon>
        <taxon>Actinomycetota</taxon>
        <taxon>Actinomycetes</taxon>
        <taxon>Propionibacteriales</taxon>
        <taxon>Nocardioidaceae</taxon>
        <taxon>environmental samples</taxon>
    </lineage>
</organism>
<keyword evidence="5 7" id="KW-1133">Transmembrane helix</keyword>
<protein>
    <recommendedName>
        <fullName evidence="11">DUF421 domain-containing protein</fullName>
    </recommendedName>
</protein>
<proteinExistence type="inferred from homology"/>
<evidence type="ECO:0000256" key="4">
    <source>
        <dbReference type="ARBA" id="ARBA00022692"/>
    </source>
</evidence>
<sequence>MFFDSWYGVLRVVVMGVCAYATLLAMVRISGKRTLAKLNAFDLVVTVALGSTLASVLLSSTVSLAEGVTALAMLVGLQYAVAQASVRSRRIGRLVRSDPTLILYRGHLLASAMRDERVTEAEVLQVLRQQGAGSVADVGALVLETDGSFSLVAAGTSLLDHLQAPDARPS</sequence>
<feature type="domain" description="YetF C-terminal" evidence="8">
    <location>
        <begin position="87"/>
        <end position="156"/>
    </location>
</feature>
<comment type="similarity">
    <text evidence="2">Belongs to the UPF0702 family.</text>
</comment>
<dbReference type="AlphaFoldDB" id="A0A6J4M3A3"/>
<dbReference type="InterPro" id="IPR023090">
    <property type="entry name" value="UPF0702_alpha/beta_dom_sf"/>
</dbReference>
<feature type="transmembrane region" description="Helical" evidence="7">
    <location>
        <begin position="39"/>
        <end position="58"/>
    </location>
</feature>
<evidence type="ECO:0000313" key="10">
    <source>
        <dbReference type="EMBL" id="CAA9346947.1"/>
    </source>
</evidence>
<reference evidence="10" key="1">
    <citation type="submission" date="2020-02" db="EMBL/GenBank/DDBJ databases">
        <authorList>
            <person name="Meier V. D."/>
        </authorList>
    </citation>
    <scope>NUCLEOTIDE SEQUENCE</scope>
    <source>
        <strain evidence="10">AVDCRST_MAG29</strain>
    </source>
</reference>
<comment type="subcellular location">
    <subcellularLocation>
        <location evidence="1">Cell membrane</location>
        <topology evidence="1">Multi-pass membrane protein</topology>
    </subcellularLocation>
</comment>
<evidence type="ECO:0000256" key="6">
    <source>
        <dbReference type="ARBA" id="ARBA00023136"/>
    </source>
</evidence>
<dbReference type="GO" id="GO:0005886">
    <property type="term" value="C:plasma membrane"/>
    <property type="evidence" value="ECO:0007669"/>
    <property type="project" value="UniProtKB-SubCell"/>
</dbReference>
<feature type="domain" description="YetF-like N-terminal transmembrane" evidence="9">
    <location>
        <begin position="18"/>
        <end position="81"/>
    </location>
</feature>
<evidence type="ECO:0000256" key="3">
    <source>
        <dbReference type="ARBA" id="ARBA00022475"/>
    </source>
</evidence>
<dbReference type="Pfam" id="PF20730">
    <property type="entry name" value="YetF_N"/>
    <property type="match status" value="1"/>
</dbReference>
<evidence type="ECO:0000256" key="7">
    <source>
        <dbReference type="SAM" id="Phobius"/>
    </source>
</evidence>
<name>A0A6J4M3A3_9ACTN</name>
<keyword evidence="3" id="KW-1003">Cell membrane</keyword>
<gene>
    <name evidence="10" type="ORF">AVDCRST_MAG29-1960</name>
</gene>
<feature type="transmembrane region" description="Helical" evidence="7">
    <location>
        <begin position="64"/>
        <end position="86"/>
    </location>
</feature>
<keyword evidence="4 7" id="KW-0812">Transmembrane</keyword>
<accession>A0A6J4M3A3</accession>
<evidence type="ECO:0000256" key="2">
    <source>
        <dbReference type="ARBA" id="ARBA00006448"/>
    </source>
</evidence>